<evidence type="ECO:0000313" key="2">
    <source>
        <dbReference type="EMBL" id="MBC6470381.1"/>
    </source>
</evidence>
<evidence type="ECO:0000256" key="1">
    <source>
        <dbReference type="SAM" id="MobiDB-lite"/>
    </source>
</evidence>
<name>A0ABR7M042_9ACTN</name>
<dbReference type="InterPro" id="IPR036705">
    <property type="entry name" value="Ribosyl_crysJ1_sf"/>
</dbReference>
<dbReference type="InterPro" id="IPR050792">
    <property type="entry name" value="ADP-ribosylglycohydrolase"/>
</dbReference>
<dbReference type="Gene3D" id="1.10.4080.10">
    <property type="entry name" value="ADP-ribosylation/Crystallin J1"/>
    <property type="match status" value="1"/>
</dbReference>
<comment type="caution">
    <text evidence="2">The sequence shown here is derived from an EMBL/GenBank/DDBJ whole genome shotgun (WGS) entry which is preliminary data.</text>
</comment>
<accession>A0ABR7M042</accession>
<dbReference type="SUPFAM" id="SSF101478">
    <property type="entry name" value="ADP-ribosylglycohydrolase"/>
    <property type="match status" value="1"/>
</dbReference>
<protein>
    <submittedName>
        <fullName evidence="2">ADP-ribosylglycohydrolase family protein</fullName>
    </submittedName>
</protein>
<gene>
    <name evidence="2" type="ORF">HKK74_33550</name>
</gene>
<evidence type="ECO:0000313" key="3">
    <source>
        <dbReference type="Proteomes" id="UP000805614"/>
    </source>
</evidence>
<dbReference type="PANTHER" id="PTHR16222:SF12">
    <property type="entry name" value="ADP-RIBOSYLGLYCOHYDROLASE-RELATED"/>
    <property type="match status" value="1"/>
</dbReference>
<dbReference type="InterPro" id="IPR005502">
    <property type="entry name" value="Ribosyl_crysJ1"/>
</dbReference>
<dbReference type="EMBL" id="JABVEC010000040">
    <property type="protein sequence ID" value="MBC6470381.1"/>
    <property type="molecule type" value="Genomic_DNA"/>
</dbReference>
<reference evidence="2 3" key="1">
    <citation type="submission" date="2020-06" db="EMBL/GenBank/DDBJ databases">
        <title>Actinomadura xiongansis sp. nov., isolated from soil of Baiyangdian.</title>
        <authorList>
            <person name="Zhang X."/>
        </authorList>
    </citation>
    <scope>NUCLEOTIDE SEQUENCE [LARGE SCALE GENOMIC DNA]</scope>
    <source>
        <strain evidence="2 3">HBUM206468</strain>
    </source>
</reference>
<dbReference type="Proteomes" id="UP000805614">
    <property type="component" value="Unassembled WGS sequence"/>
</dbReference>
<keyword evidence="3" id="KW-1185">Reference proteome</keyword>
<organism evidence="2 3">
    <name type="scientific">Actinomadura alba</name>
    <dbReference type="NCBI Taxonomy" id="406431"/>
    <lineage>
        <taxon>Bacteria</taxon>
        <taxon>Bacillati</taxon>
        <taxon>Actinomycetota</taxon>
        <taxon>Actinomycetes</taxon>
        <taxon>Streptosporangiales</taxon>
        <taxon>Thermomonosporaceae</taxon>
        <taxon>Actinomadura</taxon>
    </lineage>
</organism>
<dbReference type="PANTHER" id="PTHR16222">
    <property type="entry name" value="ADP-RIBOSYLGLYCOHYDROLASE"/>
    <property type="match status" value="1"/>
</dbReference>
<feature type="region of interest" description="Disordered" evidence="1">
    <location>
        <begin position="347"/>
        <end position="378"/>
    </location>
</feature>
<proteinExistence type="predicted"/>
<dbReference type="Pfam" id="PF03747">
    <property type="entry name" value="ADP_ribosyl_GH"/>
    <property type="match status" value="1"/>
</dbReference>
<sequence>MRRRGADEGSVVVVDRQRARGCLLGLAAGDALGRPAENLAPEEIAGRWGRLTELARGPDGMAVGTDDTEYALFTAFLLETYGSALSSGDVAREWRRNIIAPLDERPGPMRGAGFSELGTVQALRRGLEPPLSGRWQQHGWSDGLAMRAAPYGVFAAGEPAEAARLAGVDGAVSHGGEGVHGGRAVAAAVALAMTGAPPAQVIDAALAVIPADSWTGRTVRASVRIAGARRSAIPVIADERHTADLHEAVVVRHCPWADLAPEAVALAFAAYLLGAGEVEVSVTNAVNLGRDADTTAAIAGALAGAGQGEDGVPERWSARIGPARGTCLRAVAGRDVRDAADALAAAARREHTGPGRAPGARREQPRDQGGWRACRRGI</sequence>